<gene>
    <name evidence="1" type="ORF">TNCT_234881</name>
</gene>
<dbReference type="EMBL" id="BMAO01014730">
    <property type="protein sequence ID" value="GFQ96708.1"/>
    <property type="molecule type" value="Genomic_DNA"/>
</dbReference>
<proteinExistence type="predicted"/>
<accession>A0A8X6L7K0</accession>
<evidence type="ECO:0000313" key="1">
    <source>
        <dbReference type="EMBL" id="GFQ96708.1"/>
    </source>
</evidence>
<dbReference type="Proteomes" id="UP000887116">
    <property type="component" value="Unassembled WGS sequence"/>
</dbReference>
<evidence type="ECO:0000313" key="2">
    <source>
        <dbReference type="Proteomes" id="UP000887116"/>
    </source>
</evidence>
<protein>
    <submittedName>
        <fullName evidence="1">Uncharacterized protein</fullName>
    </submittedName>
</protein>
<comment type="caution">
    <text evidence="1">The sequence shown here is derived from an EMBL/GenBank/DDBJ whole genome shotgun (WGS) entry which is preliminary data.</text>
</comment>
<dbReference type="OrthoDB" id="8197165at2759"/>
<dbReference type="AlphaFoldDB" id="A0A8X6L7K0"/>
<organism evidence="1 2">
    <name type="scientific">Trichonephila clavata</name>
    <name type="common">Joro spider</name>
    <name type="synonym">Nephila clavata</name>
    <dbReference type="NCBI Taxonomy" id="2740835"/>
    <lineage>
        <taxon>Eukaryota</taxon>
        <taxon>Metazoa</taxon>
        <taxon>Ecdysozoa</taxon>
        <taxon>Arthropoda</taxon>
        <taxon>Chelicerata</taxon>
        <taxon>Arachnida</taxon>
        <taxon>Araneae</taxon>
        <taxon>Araneomorphae</taxon>
        <taxon>Entelegynae</taxon>
        <taxon>Araneoidea</taxon>
        <taxon>Nephilidae</taxon>
        <taxon>Trichonephila</taxon>
    </lineage>
</organism>
<keyword evidence="2" id="KW-1185">Reference proteome</keyword>
<reference evidence="1" key="1">
    <citation type="submission" date="2020-07" db="EMBL/GenBank/DDBJ databases">
        <title>Multicomponent nature underlies the extraordinary mechanical properties of spider dragline silk.</title>
        <authorList>
            <person name="Kono N."/>
            <person name="Nakamura H."/>
            <person name="Mori M."/>
            <person name="Yoshida Y."/>
            <person name="Ohtoshi R."/>
            <person name="Malay A.D."/>
            <person name="Moran D.A.P."/>
            <person name="Tomita M."/>
            <person name="Numata K."/>
            <person name="Arakawa K."/>
        </authorList>
    </citation>
    <scope>NUCLEOTIDE SEQUENCE</scope>
</reference>
<name>A0A8X6L7K0_TRICU</name>
<sequence length="102" mass="11488">MKAERPVVDVNKNKVQENVWHQMCLLVGAPKCGFGTTNDSNTTRALFWKPVIVSSITGIDEILIRKLHLLSTKICGHKIDPQDFKEFCLATAKLCVALYPWC</sequence>